<reference evidence="1 2" key="1">
    <citation type="submission" date="2014-03" db="EMBL/GenBank/DDBJ databases">
        <title>Bradyrhizobium valentinum sp. nov., isolated from effective nodules of Lupinus mariae-josephae, a lupine endemic of basic-lime soils in Eastern Spain.</title>
        <authorList>
            <person name="Duran D."/>
            <person name="Rey L."/>
            <person name="Navarro A."/>
            <person name="Busquets A."/>
            <person name="Imperial J."/>
            <person name="Ruiz-Argueso T."/>
        </authorList>
    </citation>
    <scope>NUCLEOTIDE SEQUENCE [LARGE SCALE GENOMIC DNA]</scope>
    <source>
        <strain evidence="1 2">LmjM3</strain>
    </source>
</reference>
<comment type="caution">
    <text evidence="1">The sequence shown here is derived from an EMBL/GenBank/DDBJ whole genome shotgun (WGS) entry which is preliminary data.</text>
</comment>
<organism evidence="1 2">
    <name type="scientific">Bradyrhizobium valentinum</name>
    <dbReference type="NCBI Taxonomy" id="1518501"/>
    <lineage>
        <taxon>Bacteria</taxon>
        <taxon>Pseudomonadati</taxon>
        <taxon>Pseudomonadota</taxon>
        <taxon>Alphaproteobacteria</taxon>
        <taxon>Hyphomicrobiales</taxon>
        <taxon>Nitrobacteraceae</taxon>
        <taxon>Bradyrhizobium</taxon>
    </lineage>
</organism>
<name>A0A0R3KM99_9BRAD</name>
<protein>
    <submittedName>
        <fullName evidence="1">Uncharacterized protein</fullName>
    </submittedName>
</protein>
<keyword evidence="2" id="KW-1185">Reference proteome</keyword>
<evidence type="ECO:0000313" key="2">
    <source>
        <dbReference type="Proteomes" id="UP000051913"/>
    </source>
</evidence>
<dbReference type="AlphaFoldDB" id="A0A0R3KM99"/>
<sequence length="172" mass="18834">MVLSFLMQGQRLYQPSLVRRLKCSRRPWPRPFRSAFAGSIPRIAGLQKKIAACRDSSSEAREIIGQLQEDAGVTSIEDLRTAIRRSDELRMLQADFDQLTNTLAKDGELATQEGARLAITGALALIVGGSGASGTAAFSAGLAFWYGKDAFKTSMNNWGKRATPRKRAKKKS</sequence>
<gene>
    <name evidence="1" type="ORF">CP49_33300</name>
</gene>
<evidence type="ECO:0000313" key="1">
    <source>
        <dbReference type="EMBL" id="KRQ96822.1"/>
    </source>
</evidence>
<dbReference type="Proteomes" id="UP000051913">
    <property type="component" value="Unassembled WGS sequence"/>
</dbReference>
<proteinExistence type="predicted"/>
<accession>A0A0R3KM99</accession>
<dbReference type="EMBL" id="LLXX01000189">
    <property type="protein sequence ID" value="KRQ96822.1"/>
    <property type="molecule type" value="Genomic_DNA"/>
</dbReference>